<organism evidence="2 3">
    <name type="scientific">Spirochaeta lutea</name>
    <dbReference type="NCBI Taxonomy" id="1480694"/>
    <lineage>
        <taxon>Bacteria</taxon>
        <taxon>Pseudomonadati</taxon>
        <taxon>Spirochaetota</taxon>
        <taxon>Spirochaetia</taxon>
        <taxon>Spirochaetales</taxon>
        <taxon>Spirochaetaceae</taxon>
        <taxon>Spirochaeta</taxon>
    </lineage>
</organism>
<dbReference type="STRING" id="1480694.DC28_12095"/>
<dbReference type="SUPFAM" id="SSF56281">
    <property type="entry name" value="Metallo-hydrolase/oxidoreductase"/>
    <property type="match status" value="1"/>
</dbReference>
<dbReference type="InterPro" id="IPR050114">
    <property type="entry name" value="UPF0173_UPF0282_UlaG_hydrolase"/>
</dbReference>
<gene>
    <name evidence="2" type="ORF">DC28_12095</name>
</gene>
<dbReference type="EMBL" id="JNUP01000067">
    <property type="protein sequence ID" value="KGE71199.1"/>
    <property type="molecule type" value="Genomic_DNA"/>
</dbReference>
<protein>
    <recommendedName>
        <fullName evidence="4">Metallo-beta-lactamase domain-containing protein</fullName>
    </recommendedName>
</protein>
<dbReference type="PANTHER" id="PTHR43546">
    <property type="entry name" value="UPF0173 METAL-DEPENDENT HYDROLASE MJ1163-RELATED"/>
    <property type="match status" value="1"/>
</dbReference>
<dbReference type="Proteomes" id="UP000029692">
    <property type="component" value="Unassembled WGS sequence"/>
</dbReference>
<accession>A0A098QTX5</accession>
<dbReference type="AlphaFoldDB" id="A0A098QTX5"/>
<evidence type="ECO:0000256" key="1">
    <source>
        <dbReference type="ARBA" id="ARBA00022801"/>
    </source>
</evidence>
<dbReference type="OrthoDB" id="9805728at2"/>
<dbReference type="RefSeq" id="WP_037548874.1">
    <property type="nucleotide sequence ID" value="NZ_JNUP01000067.1"/>
</dbReference>
<evidence type="ECO:0008006" key="4">
    <source>
        <dbReference type="Google" id="ProtNLM"/>
    </source>
</evidence>
<comment type="caution">
    <text evidence="2">The sequence shown here is derived from an EMBL/GenBank/DDBJ whole genome shotgun (WGS) entry which is preliminary data.</text>
</comment>
<dbReference type="PANTHER" id="PTHR43546:SF9">
    <property type="entry name" value="L-ASCORBATE-6-PHOSPHATE LACTONASE ULAG-RELATED"/>
    <property type="match status" value="1"/>
</dbReference>
<dbReference type="InterPro" id="IPR036866">
    <property type="entry name" value="RibonucZ/Hydroxyglut_hydro"/>
</dbReference>
<reference evidence="2 3" key="1">
    <citation type="submission" date="2014-05" db="EMBL/GenBank/DDBJ databases">
        <title>De novo Genome Sequence of Spirocheata sp.</title>
        <authorList>
            <person name="Shivani Y."/>
            <person name="Subhash Y."/>
            <person name="Tushar L."/>
            <person name="Sasikala C."/>
            <person name="Ramana C.V."/>
        </authorList>
    </citation>
    <scope>NUCLEOTIDE SEQUENCE [LARGE SCALE GENOMIC DNA]</scope>
    <source>
        <strain evidence="2 3">JC230</strain>
    </source>
</reference>
<keyword evidence="3" id="KW-1185">Reference proteome</keyword>
<evidence type="ECO:0000313" key="2">
    <source>
        <dbReference type="EMBL" id="KGE71199.1"/>
    </source>
</evidence>
<dbReference type="eggNOG" id="COG2220">
    <property type="taxonomic scope" value="Bacteria"/>
</dbReference>
<name>A0A098QTX5_9SPIO</name>
<sequence>MTIHQIRNATLVIQGGDQHILVDPMLASPGTLPRFLYGKDSQGRGTGIPRKNPLVPVPGAFESLKPRISAALITHCRKGHVDHLDSRGTAFLRAGNLPVYCSPRDAGFLAKRGLDCRMVGPKTMEDQAWFGGRIRTVPALHARGFMRFLMEHGVGYFISMPGEPSLYLMGDSVLTPRIRDFIREVQPDIIVAATGVARFDVGSPVLMDEQEIVDLVRISRGTVVANHMDAIDHCRLSRSGLRRLLEDQGLEQRVRIPEDGEALAF</sequence>
<proteinExistence type="predicted"/>
<keyword evidence="1" id="KW-0378">Hydrolase</keyword>
<dbReference type="Gene3D" id="3.60.15.10">
    <property type="entry name" value="Ribonuclease Z/Hydroxyacylglutathione hydrolase-like"/>
    <property type="match status" value="1"/>
</dbReference>
<evidence type="ECO:0000313" key="3">
    <source>
        <dbReference type="Proteomes" id="UP000029692"/>
    </source>
</evidence>
<dbReference type="GO" id="GO:0016787">
    <property type="term" value="F:hydrolase activity"/>
    <property type="evidence" value="ECO:0007669"/>
    <property type="project" value="UniProtKB-KW"/>
</dbReference>